<dbReference type="AlphaFoldDB" id="A0A2J8JT39"/>
<evidence type="ECO:0000313" key="3">
    <source>
        <dbReference type="Proteomes" id="UP000236370"/>
    </source>
</evidence>
<name>A0A2J8JT39_PANTR</name>
<feature type="region of interest" description="Disordered" evidence="1">
    <location>
        <begin position="1"/>
        <end position="78"/>
    </location>
</feature>
<gene>
    <name evidence="2" type="ORF">CK820_G0044784</name>
</gene>
<feature type="non-terminal residue" evidence="2">
    <location>
        <position position="78"/>
    </location>
</feature>
<organism evidence="2 3">
    <name type="scientific">Pan troglodytes</name>
    <name type="common">Chimpanzee</name>
    <dbReference type="NCBI Taxonomy" id="9598"/>
    <lineage>
        <taxon>Eukaryota</taxon>
        <taxon>Metazoa</taxon>
        <taxon>Chordata</taxon>
        <taxon>Craniata</taxon>
        <taxon>Vertebrata</taxon>
        <taxon>Euteleostomi</taxon>
        <taxon>Mammalia</taxon>
        <taxon>Eutheria</taxon>
        <taxon>Euarchontoglires</taxon>
        <taxon>Primates</taxon>
        <taxon>Haplorrhini</taxon>
        <taxon>Catarrhini</taxon>
        <taxon>Hominidae</taxon>
        <taxon>Pan</taxon>
    </lineage>
</organism>
<dbReference type="Proteomes" id="UP000236370">
    <property type="component" value="Unassembled WGS sequence"/>
</dbReference>
<protein>
    <submittedName>
        <fullName evidence="2">PRDM2 isoform 9</fullName>
    </submittedName>
</protein>
<evidence type="ECO:0000256" key="1">
    <source>
        <dbReference type="SAM" id="MobiDB-lite"/>
    </source>
</evidence>
<evidence type="ECO:0000313" key="2">
    <source>
        <dbReference type="EMBL" id="PNI25931.1"/>
    </source>
</evidence>
<dbReference type="EMBL" id="NBAG03000427">
    <property type="protein sequence ID" value="PNI25931.1"/>
    <property type="molecule type" value="Genomic_DNA"/>
</dbReference>
<proteinExistence type="predicted"/>
<feature type="compositionally biased region" description="Acidic residues" evidence="1">
    <location>
        <begin position="64"/>
        <end position="78"/>
    </location>
</feature>
<comment type="caution">
    <text evidence="2">The sequence shown here is derived from an EMBL/GenBank/DDBJ whole genome shotgun (WGS) entry which is preliminary data.</text>
</comment>
<sequence>MRDSAEGPKEDEEKPSASALEQPATLQEVASQEVPPELATPAPAWEPQPEPDERLEAAACEVNDLGEEEEEEEEEDEE</sequence>
<feature type="compositionally biased region" description="Basic and acidic residues" evidence="1">
    <location>
        <begin position="1"/>
        <end position="15"/>
    </location>
</feature>
<accession>A0A2J8JT39</accession>
<reference evidence="2 3" key="1">
    <citation type="submission" date="2017-12" db="EMBL/GenBank/DDBJ databases">
        <title>High-resolution comparative analysis of great ape genomes.</title>
        <authorList>
            <person name="Pollen A."/>
            <person name="Hastie A."/>
            <person name="Hormozdiari F."/>
            <person name="Dougherty M."/>
            <person name="Liu R."/>
            <person name="Chaisson M."/>
            <person name="Hoppe E."/>
            <person name="Hill C."/>
            <person name="Pang A."/>
            <person name="Hillier L."/>
            <person name="Baker C."/>
            <person name="Armstrong J."/>
            <person name="Shendure J."/>
            <person name="Paten B."/>
            <person name="Wilson R."/>
            <person name="Chao H."/>
            <person name="Schneider V."/>
            <person name="Ventura M."/>
            <person name="Kronenberg Z."/>
            <person name="Murali S."/>
            <person name="Gordon D."/>
            <person name="Cantsilieris S."/>
            <person name="Munson K."/>
            <person name="Nelson B."/>
            <person name="Raja A."/>
            <person name="Underwood J."/>
            <person name="Diekhans M."/>
            <person name="Fiddes I."/>
            <person name="Haussler D."/>
            <person name="Eichler E."/>
        </authorList>
    </citation>
    <scope>NUCLEOTIDE SEQUENCE [LARGE SCALE GENOMIC DNA]</scope>
    <source>
        <strain evidence="2">Yerkes chimp pedigree #C0471</strain>
    </source>
</reference>